<proteinExistence type="predicted"/>
<name>A0A366M1N5_9ACTN</name>
<sequence length="155" mass="15824">MGGVLQALLPGPLRPALLVPAAVAVLFREAGVLRFAVPENRRLVPEHVVLRGRVAGALQFGFEMGTGMRTYSPSALPHLLLAALLLAVPPVGALAAATGFAAARWTAAAATVAHDGPTPGGDGTWNARWRAAHRPLAFATALATVIALACGIGGR</sequence>
<comment type="caution">
    <text evidence="2">The sequence shown here is derived from an EMBL/GenBank/DDBJ whole genome shotgun (WGS) entry which is preliminary data.</text>
</comment>
<evidence type="ECO:0000256" key="1">
    <source>
        <dbReference type="SAM" id="Phobius"/>
    </source>
</evidence>
<dbReference type="Proteomes" id="UP000253303">
    <property type="component" value="Unassembled WGS sequence"/>
</dbReference>
<organism evidence="2 3">
    <name type="scientific">Spongiactinospora rosea</name>
    <dbReference type="NCBI Taxonomy" id="2248750"/>
    <lineage>
        <taxon>Bacteria</taxon>
        <taxon>Bacillati</taxon>
        <taxon>Actinomycetota</taxon>
        <taxon>Actinomycetes</taxon>
        <taxon>Streptosporangiales</taxon>
        <taxon>Streptosporangiaceae</taxon>
        <taxon>Spongiactinospora</taxon>
    </lineage>
</organism>
<protein>
    <submittedName>
        <fullName evidence="2">Uncharacterized protein</fullName>
    </submittedName>
</protein>
<keyword evidence="1" id="KW-0812">Transmembrane</keyword>
<evidence type="ECO:0000313" key="2">
    <source>
        <dbReference type="EMBL" id="RBQ20128.1"/>
    </source>
</evidence>
<feature type="transmembrane region" description="Helical" evidence="1">
    <location>
        <begin position="17"/>
        <end position="37"/>
    </location>
</feature>
<keyword evidence="1" id="KW-0472">Membrane</keyword>
<dbReference type="AlphaFoldDB" id="A0A366M1N5"/>
<evidence type="ECO:0000313" key="3">
    <source>
        <dbReference type="Proteomes" id="UP000253303"/>
    </source>
</evidence>
<feature type="transmembrane region" description="Helical" evidence="1">
    <location>
        <begin position="79"/>
        <end position="103"/>
    </location>
</feature>
<dbReference type="RefSeq" id="WP_113980331.1">
    <property type="nucleotide sequence ID" value="NZ_QMEY01000003.1"/>
</dbReference>
<feature type="transmembrane region" description="Helical" evidence="1">
    <location>
        <begin position="136"/>
        <end position="154"/>
    </location>
</feature>
<dbReference type="OrthoDB" id="4263397at2"/>
<gene>
    <name evidence="2" type="ORF">DP939_09915</name>
</gene>
<keyword evidence="1" id="KW-1133">Transmembrane helix</keyword>
<reference evidence="2 3" key="1">
    <citation type="submission" date="2018-06" db="EMBL/GenBank/DDBJ databases">
        <title>Sphaerisporangium craniellae sp. nov., isolated from a marine sponge in the South China Sea.</title>
        <authorList>
            <person name="Li L."/>
        </authorList>
    </citation>
    <scope>NUCLEOTIDE SEQUENCE [LARGE SCALE GENOMIC DNA]</scope>
    <source>
        <strain evidence="2 3">LHW63015</strain>
    </source>
</reference>
<dbReference type="EMBL" id="QMEY01000003">
    <property type="protein sequence ID" value="RBQ20128.1"/>
    <property type="molecule type" value="Genomic_DNA"/>
</dbReference>
<accession>A0A366M1N5</accession>
<keyword evidence="3" id="KW-1185">Reference proteome</keyword>